<dbReference type="GO" id="GO:0015948">
    <property type="term" value="P:methanogenesis"/>
    <property type="evidence" value="ECO:0007669"/>
    <property type="project" value="InterPro"/>
</dbReference>
<dbReference type="GO" id="GO:0008168">
    <property type="term" value="F:methyltransferase activity"/>
    <property type="evidence" value="ECO:0007669"/>
    <property type="project" value="UniProtKB-KW"/>
</dbReference>
<feature type="compositionally biased region" description="Basic residues" evidence="4">
    <location>
        <begin position="1"/>
        <end position="14"/>
    </location>
</feature>
<keyword evidence="2 5" id="KW-0489">Methyltransferase</keyword>
<organism evidence="5 6">
    <name type="scientific">Shimia gijangensis</name>
    <dbReference type="NCBI Taxonomy" id="1470563"/>
    <lineage>
        <taxon>Bacteria</taxon>
        <taxon>Pseudomonadati</taxon>
        <taxon>Pseudomonadota</taxon>
        <taxon>Alphaproteobacteria</taxon>
        <taxon>Rhodobacterales</taxon>
        <taxon>Roseobacteraceae</taxon>
    </lineage>
</organism>
<evidence type="ECO:0000313" key="6">
    <source>
        <dbReference type="Proteomes" id="UP000183982"/>
    </source>
</evidence>
<dbReference type="RefSeq" id="WP_073251385.1">
    <property type="nucleotide sequence ID" value="NZ_FQZQ01000007.1"/>
</dbReference>
<accession>A0A1M6IC62</accession>
<proteinExistence type="inferred from homology"/>
<keyword evidence="6" id="KW-1185">Reference proteome</keyword>
<dbReference type="InterPro" id="IPR038601">
    <property type="entry name" value="MttB-like_sf"/>
</dbReference>
<dbReference type="GO" id="GO:0032259">
    <property type="term" value="P:methylation"/>
    <property type="evidence" value="ECO:0007669"/>
    <property type="project" value="UniProtKB-KW"/>
</dbReference>
<dbReference type="Proteomes" id="UP000183982">
    <property type="component" value="Unassembled WGS sequence"/>
</dbReference>
<protein>
    <submittedName>
        <fullName evidence="5">Trimethylamine---corrinoid protein Co-methyltransferase</fullName>
    </submittedName>
</protein>
<dbReference type="Pfam" id="PF06253">
    <property type="entry name" value="MTTB"/>
    <property type="match status" value="1"/>
</dbReference>
<evidence type="ECO:0000313" key="5">
    <source>
        <dbReference type="EMBL" id="SHJ32028.1"/>
    </source>
</evidence>
<sequence>MNSQKPVKKRRSGRREKLLQRAAPVAVNPCPPGQVGGQYTPLSHADCQAIYNMALRLLDDLGMGEVPNGLRDQLLAQGARLNGARVQIPPALVAAAIDAAPSEFTLNGRDPARSITVGGDRVHFGTGGAAVQALDLDSGDYRPSTVQDLYDFTRLQDGLENVSWFTRCCVATDMPDDLLLDVNTVFALLKGTTKPVATSFTVAENVAPIIEMVEIADGAGSFARHPWIKAHISPVISPMRYGEDAVDVALECIRHNIPMSCITAAQSGATAPATLAGFLAQSLAETLASLVMVHVYAPGYPMVFSNWPLVIDLRTGAFCGGGGEISVLNAASAQLINWLGLVSGVACSMTDAKSLDAQYGMEKGISAMAAGLAGGNLIYESAGMTASLLGVSFEAFLLDNDMLAHVYRALRGIEVSDDTLGYDAIVEAVMGEGHFLGGAQTMAAMERDYFYPEMADRDAPITWSEQGRKDAWARANLRAREILAKPDPGYLDSAAETAIRAQFDIRLGSV</sequence>
<evidence type="ECO:0000256" key="4">
    <source>
        <dbReference type="SAM" id="MobiDB-lite"/>
    </source>
</evidence>
<dbReference type="EMBL" id="FQZQ01000007">
    <property type="protein sequence ID" value="SHJ32028.1"/>
    <property type="molecule type" value="Genomic_DNA"/>
</dbReference>
<evidence type="ECO:0000256" key="1">
    <source>
        <dbReference type="ARBA" id="ARBA00007137"/>
    </source>
</evidence>
<comment type="similarity">
    <text evidence="1">Belongs to the trimethylamine methyltransferase family.</text>
</comment>
<reference evidence="6" key="1">
    <citation type="submission" date="2016-11" db="EMBL/GenBank/DDBJ databases">
        <authorList>
            <person name="Varghese N."/>
            <person name="Submissions S."/>
        </authorList>
    </citation>
    <scope>NUCLEOTIDE SEQUENCE [LARGE SCALE GENOMIC DNA]</scope>
    <source>
        <strain evidence="6">DSM 100564</strain>
    </source>
</reference>
<keyword evidence="3 5" id="KW-0808">Transferase</keyword>
<dbReference type="InterPro" id="IPR010426">
    <property type="entry name" value="MTTB_MeTrfase"/>
</dbReference>
<feature type="region of interest" description="Disordered" evidence="4">
    <location>
        <begin position="1"/>
        <end position="21"/>
    </location>
</feature>
<dbReference type="Gene3D" id="3.20.20.480">
    <property type="entry name" value="Trimethylamine methyltransferase-like"/>
    <property type="match status" value="1"/>
</dbReference>
<dbReference type="OrthoDB" id="5713681at2"/>
<dbReference type="STRING" id="1470563.SAMN05444000_10761"/>
<evidence type="ECO:0000256" key="3">
    <source>
        <dbReference type="ARBA" id="ARBA00022679"/>
    </source>
</evidence>
<gene>
    <name evidence="5" type="ORF">SAMN05444000_10761</name>
</gene>
<dbReference type="AlphaFoldDB" id="A0A1M6IC62"/>
<evidence type="ECO:0000256" key="2">
    <source>
        <dbReference type="ARBA" id="ARBA00022603"/>
    </source>
</evidence>
<name>A0A1M6IC62_9RHOB</name>